<accession>Q74MS3</accession>
<dbReference type="AlphaFoldDB" id="Q74MS3"/>
<dbReference type="GO" id="GO:0016887">
    <property type="term" value="F:ATP hydrolysis activity"/>
    <property type="evidence" value="ECO:0007669"/>
    <property type="project" value="InterPro"/>
</dbReference>
<dbReference type="STRING" id="228908.NEQ234"/>
<dbReference type="Pfam" id="PF07726">
    <property type="entry name" value="AAA_3"/>
    <property type="match status" value="1"/>
</dbReference>
<evidence type="ECO:0000313" key="2">
    <source>
        <dbReference type="EMBL" id="AAR39087.1"/>
    </source>
</evidence>
<gene>
    <name evidence="2" type="ordered locus">NEQ234</name>
</gene>
<dbReference type="KEGG" id="neq:NEQ234"/>
<keyword evidence="3" id="KW-1185">Reference proteome</keyword>
<proteinExistence type="predicted"/>
<dbReference type="BioCyc" id="NEQU228908:GJB6-250-MONOMER"/>
<reference evidence="2 3" key="1">
    <citation type="journal article" date="2003" name="Proc. Natl. Acad. Sci. U.S.A.">
        <title>The genome of Nanoarchaeum equitans: insights into early archaeal evolution and derived parasitism.</title>
        <authorList>
            <person name="Waters E."/>
            <person name="Hohn M.J."/>
            <person name="Ahel I."/>
            <person name="Graham D.E."/>
            <person name="Adams M.D."/>
            <person name="Barnstead M."/>
            <person name="Beeson K.Y."/>
            <person name="Bibbs L."/>
            <person name="Bolanos R."/>
            <person name="Keller M."/>
            <person name="Kretz K."/>
            <person name="Lin X."/>
            <person name="Mathur E."/>
            <person name="Ni J."/>
            <person name="Podar M."/>
            <person name="Richardson T."/>
            <person name="Sutton G.G."/>
            <person name="Simon M."/>
            <person name="Soll D."/>
            <person name="Stetter K.O."/>
            <person name="Short J.M."/>
            <person name="Noordewier M."/>
        </authorList>
    </citation>
    <scope>NUCLEOTIDE SEQUENCE [LARGE SCALE GENOMIC DNA]</scope>
    <source>
        <strain evidence="2 3">Kin4-M</strain>
    </source>
</reference>
<dbReference type="InterPro" id="IPR041628">
    <property type="entry name" value="ChlI/MoxR_AAA_lid"/>
</dbReference>
<dbReference type="SUPFAM" id="SSF52540">
    <property type="entry name" value="P-loop containing nucleoside triphosphate hydrolases"/>
    <property type="match status" value="1"/>
</dbReference>
<dbReference type="EMBL" id="AE017199">
    <property type="protein sequence ID" value="AAR39087.1"/>
    <property type="molecule type" value="Genomic_DNA"/>
</dbReference>
<dbReference type="EnsemblBacteria" id="AAR39087">
    <property type="protein sequence ID" value="AAR39087"/>
    <property type="gene ID" value="NEQ234"/>
</dbReference>
<dbReference type="SMART" id="SM00382">
    <property type="entry name" value="AAA"/>
    <property type="match status" value="1"/>
</dbReference>
<name>Q74MS3_NANEQ</name>
<protein>
    <submittedName>
        <fullName evidence="2">NEQ234</fullName>
    </submittedName>
</protein>
<dbReference type="Proteomes" id="UP000000578">
    <property type="component" value="Chromosome"/>
</dbReference>
<dbReference type="PANTHER" id="PTHR42759:SF1">
    <property type="entry name" value="MAGNESIUM-CHELATASE SUBUNIT CHLD"/>
    <property type="match status" value="1"/>
</dbReference>
<dbReference type="InterPro" id="IPR027417">
    <property type="entry name" value="P-loop_NTPase"/>
</dbReference>
<dbReference type="Pfam" id="PF17863">
    <property type="entry name" value="AAA_lid_2"/>
    <property type="match status" value="1"/>
</dbReference>
<dbReference type="CDD" id="cd00009">
    <property type="entry name" value="AAA"/>
    <property type="match status" value="1"/>
</dbReference>
<evidence type="ECO:0000313" key="3">
    <source>
        <dbReference type="Proteomes" id="UP000000578"/>
    </source>
</evidence>
<dbReference type="HOGENOM" id="CLU_034716_2_0_2"/>
<dbReference type="InterPro" id="IPR050764">
    <property type="entry name" value="CbbQ/NirQ/NorQ/GpvN"/>
</dbReference>
<feature type="domain" description="AAA+ ATPase" evidence="1">
    <location>
        <begin position="29"/>
        <end position="168"/>
    </location>
</feature>
<dbReference type="PANTHER" id="PTHR42759">
    <property type="entry name" value="MOXR FAMILY PROTEIN"/>
    <property type="match status" value="1"/>
</dbReference>
<dbReference type="GO" id="GO:0005524">
    <property type="term" value="F:ATP binding"/>
    <property type="evidence" value="ECO:0007669"/>
    <property type="project" value="InterPro"/>
</dbReference>
<dbReference type="Gene3D" id="1.10.8.80">
    <property type="entry name" value="Magnesium chelatase subunit I, C-Terminal domain"/>
    <property type="match status" value="1"/>
</dbReference>
<dbReference type="PATRIC" id="fig|228908.8.peg.239"/>
<dbReference type="PIRSF" id="PIRSF002849">
    <property type="entry name" value="AAA_ATPase_chaperone_MoxR_prd"/>
    <property type="match status" value="1"/>
</dbReference>
<sequence>MLAPLIKEINKAVIGYDDVVIKLFIALVNEGHVLLEGPPGIAKTTLAKAFAKAINLQFKRIQFVPDLLPSDITGYFIYRNNQLEFIKGPIFANIILADEINRAPPKTQSALLEAMQEKQITIEGKTFQLPKPFFVIATQNPIEEEGVYPLPAAQLDRFMFKIEMGYPKDYSAIIENYPYFSLDNIKPVINLEFIEFVKNNISKVRVSRRVIDYILDLVKRINNNKAVAFGISPRGVIYLIKAAKTLAFLNNREYVITDDIKYLIMDCFRHRIFLNPEFEVKPEEIIEDAILHTKVPEERL</sequence>
<evidence type="ECO:0000259" key="1">
    <source>
        <dbReference type="SMART" id="SM00382"/>
    </source>
</evidence>
<organism evidence="2 3">
    <name type="scientific">Nanoarchaeum equitans (strain Kin4-M)</name>
    <dbReference type="NCBI Taxonomy" id="228908"/>
    <lineage>
        <taxon>Archaea</taxon>
        <taxon>Nanobdellota</taxon>
        <taxon>Candidatus Nanoarchaeia</taxon>
        <taxon>Nanoarchaeales</taxon>
        <taxon>Nanoarchaeaceae</taxon>
        <taxon>Nanoarchaeum</taxon>
    </lineage>
</organism>
<dbReference type="InterPro" id="IPR003593">
    <property type="entry name" value="AAA+_ATPase"/>
</dbReference>
<dbReference type="Gene3D" id="3.40.50.300">
    <property type="entry name" value="P-loop containing nucleotide triphosphate hydrolases"/>
    <property type="match status" value="1"/>
</dbReference>
<dbReference type="InterPro" id="IPR011703">
    <property type="entry name" value="ATPase_AAA-3"/>
</dbReference>